<dbReference type="RefSeq" id="WP_195169081.1">
    <property type="nucleotide sequence ID" value="NZ_CP062983.1"/>
</dbReference>
<evidence type="ECO:0000313" key="2">
    <source>
        <dbReference type="EMBL" id="QPC81008.1"/>
    </source>
</evidence>
<name>A0A7S8E662_9CHLR</name>
<evidence type="ECO:0000313" key="3">
    <source>
        <dbReference type="Proteomes" id="UP000594468"/>
    </source>
</evidence>
<dbReference type="InterPro" id="IPR050923">
    <property type="entry name" value="Cell_Proc_Reg/RNA_Proc"/>
</dbReference>
<dbReference type="Pfam" id="PF00498">
    <property type="entry name" value="FHA"/>
    <property type="match status" value="1"/>
</dbReference>
<keyword evidence="3" id="KW-1185">Reference proteome</keyword>
<proteinExistence type="predicted"/>
<dbReference type="InterPro" id="IPR008984">
    <property type="entry name" value="SMAD_FHA_dom_sf"/>
</dbReference>
<dbReference type="SUPFAM" id="SSF49879">
    <property type="entry name" value="SMAD/FHA domain"/>
    <property type="match status" value="1"/>
</dbReference>
<dbReference type="CDD" id="cd00060">
    <property type="entry name" value="FHA"/>
    <property type="match status" value="1"/>
</dbReference>
<dbReference type="SMART" id="SM00240">
    <property type="entry name" value="FHA"/>
    <property type="match status" value="1"/>
</dbReference>
<dbReference type="AlphaFoldDB" id="A0A7S8E662"/>
<dbReference type="Proteomes" id="UP000594468">
    <property type="component" value="Chromosome"/>
</dbReference>
<organism evidence="2 3">
    <name type="scientific">Phototrophicus methaneseepsis</name>
    <dbReference type="NCBI Taxonomy" id="2710758"/>
    <lineage>
        <taxon>Bacteria</taxon>
        <taxon>Bacillati</taxon>
        <taxon>Chloroflexota</taxon>
        <taxon>Candidatus Thermofontia</taxon>
        <taxon>Phototrophicales</taxon>
        <taxon>Phototrophicaceae</taxon>
        <taxon>Phototrophicus</taxon>
    </lineage>
</organism>
<dbReference type="PANTHER" id="PTHR23308">
    <property type="entry name" value="NUCLEAR INHIBITOR OF PROTEIN PHOSPHATASE-1"/>
    <property type="match status" value="1"/>
</dbReference>
<dbReference type="KEGG" id="pmet:G4Y79_14985"/>
<dbReference type="PROSITE" id="PS50006">
    <property type="entry name" value="FHA_DOMAIN"/>
    <property type="match status" value="1"/>
</dbReference>
<reference evidence="2 3" key="1">
    <citation type="submission" date="2020-02" db="EMBL/GenBank/DDBJ databases">
        <authorList>
            <person name="Zheng R.K."/>
            <person name="Sun C.M."/>
        </authorList>
    </citation>
    <scope>NUCLEOTIDE SEQUENCE [LARGE SCALE GENOMIC DNA]</scope>
    <source>
        <strain evidence="3">rifampicinis</strain>
    </source>
</reference>
<dbReference type="InterPro" id="IPR000253">
    <property type="entry name" value="FHA_dom"/>
</dbReference>
<accession>A0A7S8E662</accession>
<gene>
    <name evidence="2" type="ORF">G4Y79_14985</name>
</gene>
<feature type="domain" description="FHA" evidence="1">
    <location>
        <begin position="36"/>
        <end position="86"/>
    </location>
</feature>
<dbReference type="Gene3D" id="2.60.200.20">
    <property type="match status" value="1"/>
</dbReference>
<sequence length="118" mass="13954">MDIHFTIIIMSGVEDGTQLPFSTEADGDKYDDQWKLSIGRREDNHLRLRNDTFVSRQHAFLHWRNNQWWLEDNNSTNGTFLENEADFFNDIPVKGIVPIADGRMFRIGRTWLRLQTDQ</sequence>
<evidence type="ECO:0000259" key="1">
    <source>
        <dbReference type="PROSITE" id="PS50006"/>
    </source>
</evidence>
<dbReference type="EMBL" id="CP062983">
    <property type="protein sequence ID" value="QPC81008.1"/>
    <property type="molecule type" value="Genomic_DNA"/>
</dbReference>
<protein>
    <submittedName>
        <fullName evidence="2">FHA domain-containing protein</fullName>
    </submittedName>
</protein>